<proteinExistence type="predicted"/>
<name>A0A2M4CXC1_ANODA</name>
<dbReference type="EMBL" id="GGFL01005805">
    <property type="protein sequence ID" value="MBW69983.1"/>
    <property type="molecule type" value="Transcribed_RNA"/>
</dbReference>
<sequence length="205" mass="21972">MAVSGGDTRNFLRNAELAVYCLLSFFCPCRAIAHTYTHAHTHADKVCGSAWHPFPLVSRLRTPSTEGIDYAVKCKTGPGPGMWATTFAPQQSRVLSCSSSSPPAPTCFLLQFSQIKGLPACKGKGRNRPLCMSIEGAQGRGVRFDYVLGRNRSMLWSCGGEGGDCGCCVNGHVDLGRAPRPRPGPWPKKVNASVGGTAMCRKLPT</sequence>
<evidence type="ECO:0000313" key="1">
    <source>
        <dbReference type="EMBL" id="MBW69983.1"/>
    </source>
</evidence>
<organism evidence="1">
    <name type="scientific">Anopheles darlingi</name>
    <name type="common">Mosquito</name>
    <dbReference type="NCBI Taxonomy" id="43151"/>
    <lineage>
        <taxon>Eukaryota</taxon>
        <taxon>Metazoa</taxon>
        <taxon>Ecdysozoa</taxon>
        <taxon>Arthropoda</taxon>
        <taxon>Hexapoda</taxon>
        <taxon>Insecta</taxon>
        <taxon>Pterygota</taxon>
        <taxon>Neoptera</taxon>
        <taxon>Endopterygota</taxon>
        <taxon>Diptera</taxon>
        <taxon>Nematocera</taxon>
        <taxon>Culicoidea</taxon>
        <taxon>Culicidae</taxon>
        <taxon>Anophelinae</taxon>
        <taxon>Anopheles</taxon>
    </lineage>
</organism>
<reference evidence="1" key="1">
    <citation type="submission" date="2018-01" db="EMBL/GenBank/DDBJ databases">
        <title>An insight into the sialome of Amazonian anophelines.</title>
        <authorList>
            <person name="Ribeiro J.M."/>
            <person name="Scarpassa V."/>
            <person name="Calvo E."/>
        </authorList>
    </citation>
    <scope>NUCLEOTIDE SEQUENCE</scope>
</reference>
<dbReference type="AlphaFoldDB" id="A0A2M4CXC1"/>
<accession>A0A2M4CXC1</accession>
<protein>
    <submittedName>
        <fullName evidence="1">Uncharacterized protein</fullName>
    </submittedName>
</protein>